<dbReference type="InterPro" id="IPR046960">
    <property type="entry name" value="PPR_At4g14850-like_plant"/>
</dbReference>
<dbReference type="GO" id="GO:0003723">
    <property type="term" value="F:RNA binding"/>
    <property type="evidence" value="ECO:0007669"/>
    <property type="project" value="InterPro"/>
</dbReference>
<evidence type="ECO:0008006" key="3">
    <source>
        <dbReference type="Google" id="ProtNLM"/>
    </source>
</evidence>
<dbReference type="EMBL" id="JADFTS010000003">
    <property type="protein sequence ID" value="KAF9617572.1"/>
    <property type="molecule type" value="Genomic_DNA"/>
</dbReference>
<sequence length="226" mass="25394">MLIYSFSRSRTKWWPTTQFSPTTGGCRGTRCAADINGQCPNELRASAVYGVQRELKHYGCMADLLGRVGLIKEAMEMIEGMPMKVDVFVWGGLLGGCRLIHGNVEVAEIAAQRLMELDPEDGGVYTVMANIYATERRWEDVAKMRKLMNGRKIKHESLLQLNSNKCNGSLVRNMFFLLLVIKLEKMMSSDIQSSKLEKVLSYSDTIKSILEDDSSCDMVPLPIVKD</sequence>
<dbReference type="OrthoDB" id="185373at2759"/>
<dbReference type="PANTHER" id="PTHR47926">
    <property type="entry name" value="PENTATRICOPEPTIDE REPEAT-CONTAINING PROTEIN"/>
    <property type="match status" value="1"/>
</dbReference>
<dbReference type="InterPro" id="IPR046848">
    <property type="entry name" value="E_motif"/>
</dbReference>
<proteinExistence type="predicted"/>
<evidence type="ECO:0000313" key="2">
    <source>
        <dbReference type="Proteomes" id="UP000631114"/>
    </source>
</evidence>
<dbReference type="Proteomes" id="UP000631114">
    <property type="component" value="Unassembled WGS sequence"/>
</dbReference>
<dbReference type="PANTHER" id="PTHR47926:SF436">
    <property type="entry name" value="PENTATRICOPEPTIDE REPEAT-CONTAINING PROTEIN ELI1, CHLOROPLASTIC-LIKE ISOFORM X2"/>
    <property type="match status" value="1"/>
</dbReference>
<keyword evidence="2" id="KW-1185">Reference proteome</keyword>
<protein>
    <recommendedName>
        <fullName evidence="3">Pentatricopeptide repeat-containing protein</fullName>
    </recommendedName>
</protein>
<reference evidence="1 2" key="1">
    <citation type="submission" date="2020-10" db="EMBL/GenBank/DDBJ databases">
        <title>The Coptis chinensis genome and diversification of protoberbering-type alkaloids.</title>
        <authorList>
            <person name="Wang B."/>
            <person name="Shu S."/>
            <person name="Song C."/>
            <person name="Liu Y."/>
        </authorList>
    </citation>
    <scope>NUCLEOTIDE SEQUENCE [LARGE SCALE GENOMIC DNA]</scope>
    <source>
        <strain evidence="1">HL-2020</strain>
        <tissue evidence="1">Leaf</tissue>
    </source>
</reference>
<comment type="caution">
    <text evidence="1">The sequence shown here is derived from an EMBL/GenBank/DDBJ whole genome shotgun (WGS) entry which is preliminary data.</text>
</comment>
<dbReference type="GO" id="GO:0009451">
    <property type="term" value="P:RNA modification"/>
    <property type="evidence" value="ECO:0007669"/>
    <property type="project" value="InterPro"/>
</dbReference>
<name>A0A835M5W4_9MAGN</name>
<dbReference type="SUPFAM" id="SSF49870">
    <property type="entry name" value="Osmotin, thaumatin-like protein"/>
    <property type="match status" value="1"/>
</dbReference>
<evidence type="ECO:0000313" key="1">
    <source>
        <dbReference type="EMBL" id="KAF9617572.1"/>
    </source>
</evidence>
<dbReference type="Pfam" id="PF20431">
    <property type="entry name" value="E_motif"/>
    <property type="match status" value="1"/>
</dbReference>
<gene>
    <name evidence="1" type="ORF">IFM89_037384</name>
</gene>
<accession>A0A835M5W4</accession>
<dbReference type="Gene3D" id="1.25.40.10">
    <property type="entry name" value="Tetratricopeptide repeat domain"/>
    <property type="match status" value="1"/>
</dbReference>
<dbReference type="InterPro" id="IPR037176">
    <property type="entry name" value="Osmotin/thaumatin-like_sf"/>
</dbReference>
<dbReference type="AlphaFoldDB" id="A0A835M5W4"/>
<organism evidence="1 2">
    <name type="scientific">Coptis chinensis</name>
    <dbReference type="NCBI Taxonomy" id="261450"/>
    <lineage>
        <taxon>Eukaryota</taxon>
        <taxon>Viridiplantae</taxon>
        <taxon>Streptophyta</taxon>
        <taxon>Embryophyta</taxon>
        <taxon>Tracheophyta</taxon>
        <taxon>Spermatophyta</taxon>
        <taxon>Magnoliopsida</taxon>
        <taxon>Ranunculales</taxon>
        <taxon>Ranunculaceae</taxon>
        <taxon>Coptidoideae</taxon>
        <taxon>Coptis</taxon>
    </lineage>
</organism>
<dbReference type="InterPro" id="IPR011990">
    <property type="entry name" value="TPR-like_helical_dom_sf"/>
</dbReference>